<dbReference type="RefSeq" id="WP_131330197.1">
    <property type="nucleotide sequence ID" value="NZ_CP044016.1"/>
</dbReference>
<evidence type="ECO:0000313" key="1">
    <source>
        <dbReference type="EMBL" id="QES89251.1"/>
    </source>
</evidence>
<keyword evidence="2" id="KW-1185">Reference proteome</keyword>
<dbReference type="EMBL" id="CP044016">
    <property type="protein sequence ID" value="QES89251.1"/>
    <property type="molecule type" value="Genomic_DNA"/>
</dbReference>
<sequence>MYHHTQYNLTKLDNKTPQYYNTIEVIGDSILNNNPYYIDLINRRQVYWIIDKIQQKKYGPFDFNTIEHEKEKRGILKMLLEHY</sequence>
<dbReference type="Proteomes" id="UP000292424">
    <property type="component" value="Chromosome"/>
</dbReference>
<evidence type="ECO:0000313" key="2">
    <source>
        <dbReference type="Proteomes" id="UP000292424"/>
    </source>
</evidence>
<reference evidence="1 2" key="1">
    <citation type="submission" date="2019-09" db="EMBL/GenBank/DDBJ databases">
        <title>Complete genome sequence of Arachidicoccus sp. B3-10 isolated from apple orchard soil.</title>
        <authorList>
            <person name="Kim H.S."/>
            <person name="Han K.-I."/>
            <person name="Suh M.K."/>
            <person name="Lee K.C."/>
            <person name="Eom M.K."/>
            <person name="Kim J.-S."/>
            <person name="Kang S.W."/>
            <person name="Sin Y."/>
            <person name="Lee J.-S."/>
        </authorList>
    </citation>
    <scope>NUCLEOTIDE SEQUENCE [LARGE SCALE GENOMIC DNA]</scope>
    <source>
        <strain evidence="1 2">B3-10</strain>
    </source>
</reference>
<proteinExistence type="predicted"/>
<name>A0A5P2GCE8_9BACT</name>
<organism evidence="1 2">
    <name type="scientific">Rhizosphaericola mali</name>
    <dbReference type="NCBI Taxonomy" id="2545455"/>
    <lineage>
        <taxon>Bacteria</taxon>
        <taxon>Pseudomonadati</taxon>
        <taxon>Bacteroidota</taxon>
        <taxon>Chitinophagia</taxon>
        <taxon>Chitinophagales</taxon>
        <taxon>Chitinophagaceae</taxon>
        <taxon>Rhizosphaericola</taxon>
    </lineage>
</organism>
<protein>
    <submittedName>
        <fullName evidence="1">Uncharacterized protein</fullName>
    </submittedName>
</protein>
<gene>
    <name evidence="1" type="ORF">E0W69_011455</name>
</gene>
<dbReference type="KEGG" id="arac:E0W69_011455"/>
<accession>A0A5P2GCE8</accession>
<dbReference type="AlphaFoldDB" id="A0A5P2GCE8"/>